<protein>
    <submittedName>
        <fullName evidence="3">Uncharacterized protein</fullName>
    </submittedName>
</protein>
<proteinExistence type="predicted"/>
<dbReference type="AlphaFoldDB" id="A0A915IZJ8"/>
<evidence type="ECO:0000313" key="2">
    <source>
        <dbReference type="Proteomes" id="UP000887565"/>
    </source>
</evidence>
<organism evidence="2 3">
    <name type="scientific">Romanomermis culicivorax</name>
    <name type="common">Nematode worm</name>
    <dbReference type="NCBI Taxonomy" id="13658"/>
    <lineage>
        <taxon>Eukaryota</taxon>
        <taxon>Metazoa</taxon>
        <taxon>Ecdysozoa</taxon>
        <taxon>Nematoda</taxon>
        <taxon>Enoplea</taxon>
        <taxon>Dorylaimia</taxon>
        <taxon>Mermithida</taxon>
        <taxon>Mermithoidea</taxon>
        <taxon>Mermithidae</taxon>
        <taxon>Romanomermis</taxon>
    </lineage>
</organism>
<feature type="region of interest" description="Disordered" evidence="1">
    <location>
        <begin position="170"/>
        <end position="249"/>
    </location>
</feature>
<evidence type="ECO:0000256" key="1">
    <source>
        <dbReference type="SAM" id="MobiDB-lite"/>
    </source>
</evidence>
<name>A0A915IZJ8_ROMCU</name>
<evidence type="ECO:0000313" key="3">
    <source>
        <dbReference type="WBParaSite" id="nRc.2.0.1.t19550-RA"/>
    </source>
</evidence>
<keyword evidence="2" id="KW-1185">Reference proteome</keyword>
<dbReference type="Proteomes" id="UP000887565">
    <property type="component" value="Unplaced"/>
</dbReference>
<accession>A0A915IZJ8</accession>
<feature type="compositionally biased region" description="Basic residues" evidence="1">
    <location>
        <begin position="217"/>
        <end position="227"/>
    </location>
</feature>
<dbReference type="WBParaSite" id="nRc.2.0.1.t19550-RA">
    <property type="protein sequence ID" value="nRc.2.0.1.t19550-RA"/>
    <property type="gene ID" value="nRc.2.0.1.g19550"/>
</dbReference>
<feature type="compositionally biased region" description="Low complexity" evidence="1">
    <location>
        <begin position="237"/>
        <end position="249"/>
    </location>
</feature>
<reference evidence="3" key="1">
    <citation type="submission" date="2022-11" db="UniProtKB">
        <authorList>
            <consortium name="WormBaseParasite"/>
        </authorList>
    </citation>
    <scope>IDENTIFICATION</scope>
</reference>
<sequence>MVDLTVSATSINDFLKLRLDYISSLAPVSPEKTTLTHQIEMNTEAEATATSNKTLTDILEETTANNEAAMDVVQSPPTVDPSIHLARPPGFPSSQMIATVATASGYHGSTPHASTNAIPSKGSNFVQLVPQPVAAQLLPIVPMDVQGQQPSTSTAQLDKHGQPIRKPAHYEHSIQRKTQQQEEIESHKAHKARTIDELHARCTPPPSTSHTECGKKPSQRTTKRREQRAKQKERQMASQASSTSSQRPL</sequence>